<accession>A0A2S9YH49</accession>
<name>A0A2S9YH49_9BACT</name>
<dbReference type="CDD" id="cd06225">
    <property type="entry name" value="HAMP"/>
    <property type="match status" value="1"/>
</dbReference>
<dbReference type="GO" id="GO:0035556">
    <property type="term" value="P:intracellular signal transduction"/>
    <property type="evidence" value="ECO:0007669"/>
    <property type="project" value="InterPro"/>
</dbReference>
<evidence type="ECO:0000313" key="5">
    <source>
        <dbReference type="Proteomes" id="UP000237968"/>
    </source>
</evidence>
<keyword evidence="4" id="KW-0456">Lyase</keyword>
<feature type="domain" description="Guanylate cyclase" evidence="2">
    <location>
        <begin position="412"/>
        <end position="544"/>
    </location>
</feature>
<dbReference type="PROSITE" id="PS50885">
    <property type="entry name" value="HAMP"/>
    <property type="match status" value="1"/>
</dbReference>
<dbReference type="PANTHER" id="PTHR43081:SF1">
    <property type="entry name" value="ADENYLATE CYCLASE, TERMINAL-DIFFERENTIATION SPECIFIC"/>
    <property type="match status" value="1"/>
</dbReference>
<dbReference type="Gene3D" id="3.30.70.1230">
    <property type="entry name" value="Nucleotide cyclase"/>
    <property type="match status" value="1"/>
</dbReference>
<dbReference type="Pfam" id="PF00211">
    <property type="entry name" value="Guanylate_cyc"/>
    <property type="match status" value="1"/>
</dbReference>
<dbReference type="EMBL" id="PVNK01000039">
    <property type="protein sequence ID" value="PRQ04430.1"/>
    <property type="molecule type" value="Genomic_DNA"/>
</dbReference>
<dbReference type="PROSITE" id="PS50125">
    <property type="entry name" value="GUANYLATE_CYCLASE_2"/>
    <property type="match status" value="1"/>
</dbReference>
<dbReference type="EC" id="4.6.1.1" evidence="4"/>
<organism evidence="4 5">
    <name type="scientific">Enhygromyxa salina</name>
    <dbReference type="NCBI Taxonomy" id="215803"/>
    <lineage>
        <taxon>Bacteria</taxon>
        <taxon>Pseudomonadati</taxon>
        <taxon>Myxococcota</taxon>
        <taxon>Polyangia</taxon>
        <taxon>Nannocystales</taxon>
        <taxon>Nannocystaceae</taxon>
        <taxon>Enhygromyxa</taxon>
    </lineage>
</organism>
<dbReference type="AlphaFoldDB" id="A0A2S9YH49"/>
<feature type="transmembrane region" description="Helical" evidence="1">
    <location>
        <begin position="298"/>
        <end position="318"/>
    </location>
</feature>
<dbReference type="Proteomes" id="UP000237968">
    <property type="component" value="Unassembled WGS sequence"/>
</dbReference>
<dbReference type="InterPro" id="IPR029787">
    <property type="entry name" value="Nucleotide_cyclase"/>
</dbReference>
<dbReference type="OrthoDB" id="9806735at2"/>
<gene>
    <name evidence="4" type="primary">cyaA_1</name>
    <name evidence="4" type="ORF">ENSA5_07660</name>
</gene>
<keyword evidence="1" id="KW-0812">Transmembrane</keyword>
<feature type="transmembrane region" description="Helical" evidence="1">
    <location>
        <begin position="20"/>
        <end position="38"/>
    </location>
</feature>
<dbReference type="GO" id="GO:0016020">
    <property type="term" value="C:membrane"/>
    <property type="evidence" value="ECO:0007669"/>
    <property type="project" value="InterPro"/>
</dbReference>
<dbReference type="SUPFAM" id="SSF55073">
    <property type="entry name" value="Nucleotide cyclase"/>
    <property type="match status" value="1"/>
</dbReference>
<reference evidence="4 5" key="1">
    <citation type="submission" date="2018-03" db="EMBL/GenBank/DDBJ databases">
        <title>Draft Genome Sequences of the Obligatory Marine Myxobacteria Enhygromyxa salina SWB005.</title>
        <authorList>
            <person name="Poehlein A."/>
            <person name="Moghaddam J.A."/>
            <person name="Harms H."/>
            <person name="Alanjari M."/>
            <person name="Koenig G.M."/>
            <person name="Daniel R."/>
            <person name="Schaeberle T.F."/>
        </authorList>
    </citation>
    <scope>NUCLEOTIDE SEQUENCE [LARGE SCALE GENOMIC DNA]</scope>
    <source>
        <strain evidence="4 5">SWB005</strain>
    </source>
</reference>
<protein>
    <submittedName>
        <fullName evidence="4">Adenylate cyclase 1</fullName>
        <ecNumber evidence="4">4.6.1.1</ecNumber>
    </submittedName>
</protein>
<comment type="caution">
    <text evidence="4">The sequence shown here is derived from an EMBL/GenBank/DDBJ whole genome shotgun (WGS) entry which is preliminary data.</text>
</comment>
<dbReference type="InterPro" id="IPR003660">
    <property type="entry name" value="HAMP_dom"/>
</dbReference>
<dbReference type="GO" id="GO:0006171">
    <property type="term" value="P:cAMP biosynthetic process"/>
    <property type="evidence" value="ECO:0007669"/>
    <property type="project" value="TreeGrafter"/>
</dbReference>
<keyword evidence="5" id="KW-1185">Reference proteome</keyword>
<evidence type="ECO:0000313" key="4">
    <source>
        <dbReference type="EMBL" id="PRQ04430.1"/>
    </source>
</evidence>
<dbReference type="SUPFAM" id="SSF158472">
    <property type="entry name" value="HAMP domain-like"/>
    <property type="match status" value="1"/>
</dbReference>
<keyword evidence="1" id="KW-1133">Transmembrane helix</keyword>
<dbReference type="InterPro" id="IPR001054">
    <property type="entry name" value="A/G_cyclase"/>
</dbReference>
<evidence type="ECO:0000259" key="3">
    <source>
        <dbReference type="PROSITE" id="PS50885"/>
    </source>
</evidence>
<feature type="domain" description="HAMP" evidence="3">
    <location>
        <begin position="319"/>
        <end position="371"/>
    </location>
</feature>
<dbReference type="PANTHER" id="PTHR43081">
    <property type="entry name" value="ADENYLATE CYCLASE, TERMINAL-DIFFERENTIATION SPECIFIC-RELATED"/>
    <property type="match status" value="1"/>
</dbReference>
<dbReference type="InterPro" id="IPR050697">
    <property type="entry name" value="Adenylyl/Guanylyl_Cyclase_3/4"/>
</dbReference>
<proteinExistence type="predicted"/>
<keyword evidence="1" id="KW-0472">Membrane</keyword>
<sequence length="590" mass="63005">MSTPPTAAGPGISLRLKLGALVAIVATVPLALVGWLAVKVNADTLETTQRELQVVVLGDLARTIDDEFGDAEAGLDTIGRVLADKSLDPDARIALAEATVEARYSLDHAGIYTAEGELIDVISETGVDTSAVPEQLPDELMRAADPVRSTTGAVVESERAPRATIAVAIRPEGPDGPISGYIVSLVSTLGIQDRVAHLAEAHLAAGPDALFVVDRELRVIAHSDRGQALTMSSAADAGALDGINPEGLQPLIGRAGEYEGAAGTMVGTVIGLPDRPWAAVAQVPRAHAYASLEDMRKVVFGSVAAVMLLAGLFGVLAAQRLTAPLRALTEFAGELAKRRFDRRIEARSRDELGVLANAMSAAAAELEASEAQLAQEIEIRHDLGRYMPAEIVERVVKREQDMGLGGERREISVLFMDVVAFTPLTERLEPESIVELLNHLFTMSTEIVFRHQGTVDKFIGDSMMAFWGAPAPCPDHAERAVAAAEEILSWLEVANQNFRERYDCTVRLAIGINSGPCVVGNIGSDRRMEYTAIGDVVNVAARLEAIARPQQILVTERTRELAAAEFEFASVGGKQLAGRAAPVKLYEVRL</sequence>
<evidence type="ECO:0000256" key="1">
    <source>
        <dbReference type="SAM" id="Phobius"/>
    </source>
</evidence>
<dbReference type="Pfam" id="PF00672">
    <property type="entry name" value="HAMP"/>
    <property type="match status" value="1"/>
</dbReference>
<evidence type="ECO:0000259" key="2">
    <source>
        <dbReference type="PROSITE" id="PS50125"/>
    </source>
</evidence>
<dbReference type="CDD" id="cd07302">
    <property type="entry name" value="CHD"/>
    <property type="match status" value="1"/>
</dbReference>
<dbReference type="Gene3D" id="6.10.340.10">
    <property type="match status" value="1"/>
</dbReference>
<dbReference type="SMART" id="SM00044">
    <property type="entry name" value="CYCc"/>
    <property type="match status" value="1"/>
</dbReference>
<dbReference type="GO" id="GO:0004016">
    <property type="term" value="F:adenylate cyclase activity"/>
    <property type="evidence" value="ECO:0007669"/>
    <property type="project" value="UniProtKB-EC"/>
</dbReference>
<dbReference type="SMART" id="SM00304">
    <property type="entry name" value="HAMP"/>
    <property type="match status" value="1"/>
</dbReference>